<feature type="compositionally biased region" description="Basic and acidic residues" evidence="1">
    <location>
        <begin position="96"/>
        <end position="112"/>
    </location>
</feature>
<gene>
    <name evidence="2" type="ORF">EGT50_16205</name>
</gene>
<evidence type="ECO:0000256" key="1">
    <source>
        <dbReference type="SAM" id="MobiDB-lite"/>
    </source>
</evidence>
<comment type="caution">
    <text evidence="2">The sequence shown here is derived from an EMBL/GenBank/DDBJ whole genome shotgun (WGS) entry which is preliminary data.</text>
</comment>
<dbReference type="EMBL" id="RKLO01000007">
    <property type="protein sequence ID" value="RVW00176.1"/>
    <property type="molecule type" value="Genomic_DNA"/>
</dbReference>
<dbReference type="AlphaFoldDB" id="A0A3S3ZGG5"/>
<protein>
    <submittedName>
        <fullName evidence="2">Uncharacterized protein</fullName>
    </submittedName>
</protein>
<evidence type="ECO:0000313" key="2">
    <source>
        <dbReference type="EMBL" id="RVW00176.1"/>
    </source>
</evidence>
<proteinExistence type="predicted"/>
<name>A0A3S3ZGG5_9NOCA</name>
<evidence type="ECO:0000313" key="3">
    <source>
        <dbReference type="Proteomes" id="UP000283479"/>
    </source>
</evidence>
<reference evidence="2 3" key="1">
    <citation type="submission" date="2018-11" db="EMBL/GenBank/DDBJ databases">
        <title>Rhodococcus spongicola sp. nov. and Rhodococcus xishaensis sp. nov. from marine sponges.</title>
        <authorList>
            <person name="Li L."/>
            <person name="Lin H.W."/>
        </authorList>
    </citation>
    <scope>NUCLEOTIDE SEQUENCE [LARGE SCALE GENOMIC DNA]</scope>
    <source>
        <strain evidence="2 3">LHW51113</strain>
    </source>
</reference>
<organism evidence="2 3">
    <name type="scientific">Rhodococcus xishaensis</name>
    <dbReference type="NCBI Taxonomy" id="2487364"/>
    <lineage>
        <taxon>Bacteria</taxon>
        <taxon>Bacillati</taxon>
        <taxon>Actinomycetota</taxon>
        <taxon>Actinomycetes</taxon>
        <taxon>Mycobacteriales</taxon>
        <taxon>Nocardiaceae</taxon>
        <taxon>Rhodococcus</taxon>
    </lineage>
</organism>
<keyword evidence="3" id="KW-1185">Reference proteome</keyword>
<dbReference type="Proteomes" id="UP000283479">
    <property type="component" value="Unassembled WGS sequence"/>
</dbReference>
<sequence>MRLGPKMVHRCLVASMTMGDWTVWGRDGTGKLRWLNHTDDQGWAADEESTMRLEAPNFGFPVTPTGPWQHGIPDEPALYAAALVVIPGATKTAGEVPHHPALDYPPKDDVVY</sequence>
<accession>A0A3S3ZGG5</accession>
<feature type="region of interest" description="Disordered" evidence="1">
    <location>
        <begin position="93"/>
        <end position="112"/>
    </location>
</feature>